<dbReference type="PANTHER" id="PTHR42684">
    <property type="entry name" value="ADENOSYLMETHIONINE-8-AMINO-7-OXONONANOATE AMINOTRANSFERASE"/>
    <property type="match status" value="1"/>
</dbReference>
<comment type="similarity">
    <text evidence="7">Belongs to the class-III pyridoxal-phosphate-dependent aminotransferase family. BioA subfamily.</text>
</comment>
<evidence type="ECO:0000256" key="7">
    <source>
        <dbReference type="HAMAP-Rule" id="MF_00834"/>
    </source>
</evidence>
<dbReference type="Proteomes" id="UP000740329">
    <property type="component" value="Unassembled WGS sequence"/>
</dbReference>
<feature type="binding site" evidence="7">
    <location>
        <position position="475"/>
    </location>
    <ligand>
        <name>substrate</name>
    </ligand>
</feature>
<comment type="function">
    <text evidence="7">Catalyzes the transfer of the alpha-amino group from S-adenosyl-L-methionine (SAM) to 7-keto-8-aminopelargonic acid (KAPA) to form 7,8-diaminopelargonic acid (DAPA). It is the only aminotransferase known to utilize SAM as an amino donor.</text>
</comment>
<comment type="cofactor">
    <cofactor evidence="1 7">
        <name>pyridoxal 5'-phosphate</name>
        <dbReference type="ChEBI" id="CHEBI:597326"/>
    </cofactor>
</comment>
<evidence type="ECO:0000256" key="8">
    <source>
        <dbReference type="SAM" id="MobiDB-lite"/>
    </source>
</evidence>
<accession>A0A8J7US43</accession>
<evidence type="ECO:0000256" key="4">
    <source>
        <dbReference type="ARBA" id="ARBA00022691"/>
    </source>
</evidence>
<dbReference type="RefSeq" id="WP_209590689.1">
    <property type="nucleotide sequence ID" value="NZ_JAGGMU010000001.1"/>
</dbReference>
<evidence type="ECO:0000256" key="5">
    <source>
        <dbReference type="ARBA" id="ARBA00022756"/>
    </source>
</evidence>
<feature type="site" description="Participates in the substrate recognition with KAPA and in a stacking interaction with the adenine ring of SAM" evidence="7">
    <location>
        <position position="46"/>
    </location>
</feature>
<reference evidence="9" key="1">
    <citation type="submission" date="2021-03" db="EMBL/GenBank/DDBJ databases">
        <title>Genomic Encyclopedia of Type Strains, Phase IV (KMG-V): Genome sequencing to study the core and pangenomes of soil and plant-associated prokaryotes.</title>
        <authorList>
            <person name="Whitman W."/>
        </authorList>
    </citation>
    <scope>NUCLEOTIDE SEQUENCE</scope>
    <source>
        <strain evidence="9">C4</strain>
    </source>
</reference>
<protein>
    <recommendedName>
        <fullName evidence="7">Adenosylmethionine-8-amino-7-oxononanoate aminotransferase</fullName>
        <ecNumber evidence="7">2.6.1.62</ecNumber>
    </recommendedName>
    <alternativeName>
        <fullName evidence="7">7,8-diamino-pelargonic acid aminotransferase</fullName>
        <shortName evidence="7">DAPA AT</shortName>
        <shortName evidence="7">DAPA aminotransferase</shortName>
    </alternativeName>
    <alternativeName>
        <fullName evidence="7">7,8-diaminononanoate synthase</fullName>
        <shortName evidence="7">DANS</shortName>
    </alternativeName>
    <alternativeName>
        <fullName evidence="7">Diaminopelargonic acid synthase</fullName>
    </alternativeName>
</protein>
<comment type="catalytic activity">
    <reaction evidence="7">
        <text>(8S)-8-amino-7-oxononanoate + S-adenosyl-L-methionine = S-adenosyl-4-methylsulfanyl-2-oxobutanoate + (7R,8S)-7,8-diammoniononanoate</text>
        <dbReference type="Rhea" id="RHEA:16861"/>
        <dbReference type="ChEBI" id="CHEBI:16490"/>
        <dbReference type="ChEBI" id="CHEBI:59789"/>
        <dbReference type="ChEBI" id="CHEBI:149468"/>
        <dbReference type="ChEBI" id="CHEBI:149469"/>
        <dbReference type="EC" id="2.6.1.62"/>
    </reaction>
</comment>
<dbReference type="AlphaFoldDB" id="A0A8J7US43"/>
<dbReference type="GO" id="GO:0009102">
    <property type="term" value="P:biotin biosynthetic process"/>
    <property type="evidence" value="ECO:0007669"/>
    <property type="project" value="UniProtKB-UniRule"/>
</dbReference>
<dbReference type="UniPathway" id="UPA00078">
    <property type="reaction ID" value="UER00160"/>
</dbReference>
<feature type="compositionally biased region" description="Low complexity" evidence="8">
    <location>
        <begin position="167"/>
        <end position="185"/>
    </location>
</feature>
<dbReference type="InterPro" id="IPR005814">
    <property type="entry name" value="Aminotrans_3"/>
</dbReference>
<dbReference type="GO" id="GO:0004015">
    <property type="term" value="F:adenosylmethionine-8-amino-7-oxononanoate transaminase activity"/>
    <property type="evidence" value="ECO:0007669"/>
    <property type="project" value="UniProtKB-UniRule"/>
</dbReference>
<comment type="caution">
    <text evidence="7">Lacks conserved residue(s) required for the propagation of feature annotation.</text>
</comment>
<proteinExistence type="inferred from homology"/>
<evidence type="ECO:0000313" key="10">
    <source>
        <dbReference type="Proteomes" id="UP000740329"/>
    </source>
</evidence>
<evidence type="ECO:0000313" key="9">
    <source>
        <dbReference type="EMBL" id="MBP2201237.1"/>
    </source>
</evidence>
<dbReference type="EC" id="2.6.1.62" evidence="7"/>
<feature type="binding site" evidence="7">
    <location>
        <position position="345"/>
    </location>
    <ligand>
        <name>substrate</name>
    </ligand>
</feature>
<dbReference type="EMBL" id="JAGGMV010000001">
    <property type="protein sequence ID" value="MBP2201237.1"/>
    <property type="molecule type" value="Genomic_DNA"/>
</dbReference>
<evidence type="ECO:0000256" key="2">
    <source>
        <dbReference type="ARBA" id="ARBA00022576"/>
    </source>
</evidence>
<evidence type="ECO:0000256" key="6">
    <source>
        <dbReference type="ARBA" id="ARBA00022898"/>
    </source>
</evidence>
<comment type="pathway">
    <text evidence="7">Cofactor biosynthesis; biotin biosynthesis; 7,8-diaminononanoate from 8-amino-7-oxononanoate (SAM route): step 1/1.</text>
</comment>
<dbReference type="Pfam" id="PF00202">
    <property type="entry name" value="Aminotran_3"/>
    <property type="match status" value="1"/>
</dbReference>
<keyword evidence="3 7" id="KW-0808">Transferase</keyword>
<dbReference type="Gene3D" id="3.40.640.10">
    <property type="entry name" value="Type I PLP-dependent aspartate aminotransferase-like (Major domain)"/>
    <property type="match status" value="1"/>
</dbReference>
<sequence length="515" mass="58562">MNSENELGNDLNNEEIVLKNYATNEEITYNKKDVEKWDKTLVWHPFTQMQEYEEGKPILIEKGEGNYLIDINGKRYFDGVSSVWCNFFGHSEDRIAKAISEQAFKIAHSTQLGCGNTTSAILAKRFADFAPKHLNKVFFSEDGAEAVEIAVKMAFEYCLLKDKKNNTNDNNNTNKDNDNNSNNNNEFKRTKFVSVKEGYHGDTVGAMSVGGSELFHGCFRPLLFDGYFAEAPYCYRCRHNPQFKDTDDRNEQGCNMQCLENIKKLISEKKDELFCVILEAGVMGSAGMIPYPKNYIEEVAKTCKEHDIILILDEIATFGRLGSAFFSEREELTNIEKPDIICMGKAITGGYLPLALTIATDEIYNEFLGTYGECKQLFHGHTYAGNQIICAASHATLDILENDKPFEKIGETINYLHKKLDNLKKLSKVGDVRKSGLMIAIEIVKDKETKEMYDYGDKVGYKITDKLLEKGIYIRPIANKLIYVLPLSLTKDEINFICEKTYEAIEESIKEKILY</sequence>
<dbReference type="HAMAP" id="MF_00834">
    <property type="entry name" value="BioA"/>
    <property type="match status" value="1"/>
</dbReference>
<feature type="modified residue" description="N6-(pyridoxal phosphate)lysine" evidence="7">
    <location>
        <position position="345"/>
    </location>
</feature>
<dbReference type="InterPro" id="IPR005815">
    <property type="entry name" value="BioA"/>
</dbReference>
<gene>
    <name evidence="7" type="primary">bioA</name>
    <name evidence="9" type="ORF">J3E07_000635</name>
</gene>
<feature type="binding site" evidence="7">
    <location>
        <position position="199"/>
    </location>
    <ligand>
        <name>substrate</name>
    </ligand>
</feature>
<keyword evidence="4 7" id="KW-0949">S-adenosyl-L-methionine</keyword>
<comment type="caution">
    <text evidence="9">The sequence shown here is derived from an EMBL/GenBank/DDBJ whole genome shotgun (WGS) entry which is preliminary data.</text>
</comment>
<dbReference type="InterPro" id="IPR015421">
    <property type="entry name" value="PyrdxlP-dep_Trfase_major"/>
</dbReference>
<dbReference type="SUPFAM" id="SSF53383">
    <property type="entry name" value="PLP-dependent transferases"/>
    <property type="match status" value="1"/>
</dbReference>
<comment type="subunit">
    <text evidence="7">Homodimer.</text>
</comment>
<dbReference type="PANTHER" id="PTHR42684:SF17">
    <property type="entry name" value="ADENOSYLMETHIONINE-8-AMINO-7-OXONONANOATE AMINOTRANSFERASE"/>
    <property type="match status" value="1"/>
</dbReference>
<keyword evidence="5 7" id="KW-0093">Biotin biosynthesis</keyword>
<feature type="binding site" evidence="7">
    <location>
        <position position="313"/>
    </location>
    <ligand>
        <name>pyridoxal 5'-phosphate</name>
        <dbReference type="ChEBI" id="CHEBI:597326"/>
    </ligand>
</feature>
<dbReference type="Gene3D" id="3.90.1150.10">
    <property type="entry name" value="Aspartate Aminotransferase, domain 1"/>
    <property type="match status" value="1"/>
</dbReference>
<feature type="binding site" evidence="7">
    <location>
        <begin position="143"/>
        <end position="144"/>
    </location>
    <ligand>
        <name>pyridoxal 5'-phosphate</name>
        <dbReference type="ChEBI" id="CHEBI:597326"/>
    </ligand>
</feature>
<feature type="binding site" evidence="7">
    <location>
        <position position="380"/>
    </location>
    <ligand>
        <name>substrate</name>
    </ligand>
</feature>
<evidence type="ECO:0000256" key="3">
    <source>
        <dbReference type="ARBA" id="ARBA00022679"/>
    </source>
</evidence>
<feature type="region of interest" description="Disordered" evidence="8">
    <location>
        <begin position="166"/>
        <end position="186"/>
    </location>
</feature>
<dbReference type="GO" id="GO:0005737">
    <property type="term" value="C:cytoplasm"/>
    <property type="evidence" value="ECO:0007669"/>
    <property type="project" value="UniProtKB-SubCell"/>
</dbReference>
<name>A0A8J7US43_METVO</name>
<keyword evidence="7" id="KW-0963">Cytoplasm</keyword>
<dbReference type="InterPro" id="IPR015424">
    <property type="entry name" value="PyrdxlP-dep_Trfase"/>
</dbReference>
<keyword evidence="6 7" id="KW-0663">Pyridoxal phosphate</keyword>
<keyword evidence="2 7" id="KW-0032">Aminotransferase</keyword>
<feature type="binding site" evidence="7">
    <location>
        <begin position="381"/>
        <end position="382"/>
    </location>
    <ligand>
        <name>pyridoxal 5'-phosphate</name>
        <dbReference type="ChEBI" id="CHEBI:597326"/>
    </ligand>
</feature>
<comment type="subcellular location">
    <subcellularLocation>
        <location evidence="7">Cytoplasm</location>
    </subcellularLocation>
</comment>
<dbReference type="OrthoDB" id="6534at2157"/>
<organism evidence="9 10">
    <name type="scientific">Methanococcus voltae</name>
    <dbReference type="NCBI Taxonomy" id="2188"/>
    <lineage>
        <taxon>Archaea</taxon>
        <taxon>Methanobacteriati</taxon>
        <taxon>Methanobacteriota</taxon>
        <taxon>Methanomada group</taxon>
        <taxon>Methanococci</taxon>
        <taxon>Methanococcales</taxon>
        <taxon>Methanococcaceae</taxon>
        <taxon>Methanococcus</taxon>
    </lineage>
</organism>
<evidence type="ECO:0000256" key="1">
    <source>
        <dbReference type="ARBA" id="ARBA00001933"/>
    </source>
</evidence>
<dbReference type="GO" id="GO:0030170">
    <property type="term" value="F:pyridoxal phosphate binding"/>
    <property type="evidence" value="ECO:0007669"/>
    <property type="project" value="UniProtKB-UniRule"/>
</dbReference>
<dbReference type="CDD" id="cd00610">
    <property type="entry name" value="OAT_like"/>
    <property type="match status" value="1"/>
</dbReference>
<dbReference type="InterPro" id="IPR015422">
    <property type="entry name" value="PyrdxlP-dep_Trfase_small"/>
</dbReference>